<dbReference type="SMART" id="SM00028">
    <property type="entry name" value="TPR"/>
    <property type="match status" value="3"/>
</dbReference>
<dbReference type="SUPFAM" id="SSF48452">
    <property type="entry name" value="TPR-like"/>
    <property type="match status" value="2"/>
</dbReference>
<proteinExistence type="inferred from homology"/>
<keyword evidence="6" id="KW-0969">Cilium</keyword>
<evidence type="ECO:0000256" key="3">
    <source>
        <dbReference type="ARBA" id="ARBA00022737"/>
    </source>
</evidence>
<keyword evidence="5 8" id="KW-0802">TPR repeat</keyword>
<feature type="repeat" description="TPR" evidence="8">
    <location>
        <begin position="151"/>
        <end position="184"/>
    </location>
</feature>
<dbReference type="Gene3D" id="1.25.40.10">
    <property type="entry name" value="Tetratricopeptide repeat domain"/>
    <property type="match status" value="1"/>
</dbReference>
<comment type="subcellular location">
    <subcellularLocation>
        <location evidence="1">Cell projection</location>
        <location evidence="1">Cilium</location>
    </subcellularLocation>
</comment>
<evidence type="ECO:0000256" key="6">
    <source>
        <dbReference type="ARBA" id="ARBA00023069"/>
    </source>
</evidence>
<dbReference type="VEuPathDB" id="GiardiaDB:QR46_1255"/>
<dbReference type="VEuPathDB" id="GiardiaDB:DHA2_87202"/>
<accession>V6TJH1</accession>
<keyword evidence="3" id="KW-0677">Repeat</keyword>
<dbReference type="GO" id="GO:0120170">
    <property type="term" value="F:intraciliary transport particle B binding"/>
    <property type="evidence" value="ECO:0007669"/>
    <property type="project" value="TreeGrafter"/>
</dbReference>
<dbReference type="InterPro" id="IPR019734">
    <property type="entry name" value="TPR_rpt"/>
</dbReference>
<dbReference type="VEuPathDB" id="GiardiaDB:GL50581_216"/>
<evidence type="ECO:0000256" key="2">
    <source>
        <dbReference type="ARBA" id="ARBA00009522"/>
    </source>
</evidence>
<dbReference type="PANTHER" id="PTHR20931">
    <property type="entry name" value="TETRATRICOPEPTIDE REPEAT PROTEIN 30"/>
    <property type="match status" value="1"/>
</dbReference>
<dbReference type="InterPro" id="IPR039941">
    <property type="entry name" value="TT30"/>
</dbReference>
<comment type="similarity">
    <text evidence="2">Belongs to the TTC30/dfy-1/fleer family.</text>
</comment>
<evidence type="ECO:0000313" key="10">
    <source>
        <dbReference type="Proteomes" id="UP000018320"/>
    </source>
</evidence>
<dbReference type="Pfam" id="PF14559">
    <property type="entry name" value="TPR_19"/>
    <property type="match status" value="1"/>
</dbReference>
<dbReference type="FunFam" id="1.25.40.10:FF:001899">
    <property type="entry name" value="Protein F54C1.5/ TPR repeat family"/>
    <property type="match status" value="1"/>
</dbReference>
<organism evidence="9 10">
    <name type="scientific">Giardia intestinalis</name>
    <name type="common">Giardia lamblia</name>
    <dbReference type="NCBI Taxonomy" id="5741"/>
    <lineage>
        <taxon>Eukaryota</taxon>
        <taxon>Metamonada</taxon>
        <taxon>Diplomonadida</taxon>
        <taxon>Hexamitidae</taxon>
        <taxon>Giardiinae</taxon>
        <taxon>Giardia</taxon>
    </lineage>
</organism>
<evidence type="ECO:0000256" key="4">
    <source>
        <dbReference type="ARBA" id="ARBA00022794"/>
    </source>
</evidence>
<comment type="caution">
    <text evidence="9">The sequence shown here is derived from an EMBL/GenBank/DDBJ whole genome shotgun (WGS) entry which is preliminary data.</text>
</comment>
<dbReference type="AlphaFoldDB" id="V6TJH1"/>
<evidence type="ECO:0000256" key="5">
    <source>
        <dbReference type="ARBA" id="ARBA00022803"/>
    </source>
</evidence>
<protein>
    <submittedName>
        <fullName evidence="9">Putative TPR repeat family protein</fullName>
    </submittedName>
</protein>
<evidence type="ECO:0000256" key="7">
    <source>
        <dbReference type="ARBA" id="ARBA00023273"/>
    </source>
</evidence>
<dbReference type="EMBL" id="AHGT01000013">
    <property type="protein sequence ID" value="ESU38457.1"/>
    <property type="molecule type" value="Genomic_DNA"/>
</dbReference>
<gene>
    <name evidence="9" type="ORF">DHA2_87202</name>
</gene>
<dbReference type="GO" id="GO:0042073">
    <property type="term" value="P:intraciliary transport"/>
    <property type="evidence" value="ECO:0007669"/>
    <property type="project" value="TreeGrafter"/>
</dbReference>
<keyword evidence="4" id="KW-0970">Cilium biogenesis/degradation</keyword>
<reference evidence="9 10" key="2">
    <citation type="journal article" date="2013" name="Genome Biol. Evol.">
        <title>Genome sequencing of Giardia lamblia genotypes A2 and B isolates (DH and GS) and comparative analysis with the genomes of genotypes A1 and E (WB and Pig).</title>
        <authorList>
            <person name="Adam R.D."/>
            <person name="Dahlstrom E.W."/>
            <person name="Martens C.A."/>
            <person name="Bruno D.P."/>
            <person name="Barbian K.D."/>
            <person name="Ricklefs S.M."/>
            <person name="Hernandez M.M."/>
            <person name="Narla N.P."/>
            <person name="Patel R.B."/>
            <person name="Porcella S.F."/>
            <person name="Nash T.E."/>
        </authorList>
    </citation>
    <scope>NUCLEOTIDE SEQUENCE [LARGE SCALE GENOMIC DNA]</scope>
    <source>
        <strain evidence="9 10">DH</strain>
    </source>
</reference>
<dbReference type="FunFam" id="1.25.40.10:FF:001439">
    <property type="entry name" value="Protein F54C1.5/ TPR repeat family"/>
    <property type="match status" value="1"/>
</dbReference>
<dbReference type="Proteomes" id="UP000018320">
    <property type="component" value="Unassembled WGS sequence"/>
</dbReference>
<dbReference type="GO" id="GO:0030992">
    <property type="term" value="C:intraciliary transport particle B"/>
    <property type="evidence" value="ECO:0007669"/>
    <property type="project" value="TreeGrafter"/>
</dbReference>
<dbReference type="PANTHER" id="PTHR20931:SF0">
    <property type="entry name" value="TETRATRICOPEPTIDE REPEAT PROTEIN 30"/>
    <property type="match status" value="1"/>
</dbReference>
<evidence type="ECO:0000256" key="8">
    <source>
        <dbReference type="PROSITE-ProRule" id="PRU00339"/>
    </source>
</evidence>
<dbReference type="Pfam" id="PF13414">
    <property type="entry name" value="TPR_11"/>
    <property type="match status" value="1"/>
</dbReference>
<dbReference type="VEuPathDB" id="GiardiaDB:GL50803_0087202"/>
<dbReference type="PROSITE" id="PS50005">
    <property type="entry name" value="TPR"/>
    <property type="match status" value="1"/>
</dbReference>
<name>V6TJH1_GIAIN</name>
<sequence length="688" mass="76662">MARVDKVNFLLATQKMPPLIQEGKLTSTIYSIIRDQEWDQAIEILKDQLAQHPGNRAALSLLAFCNYSAGNYEDAVSLYQELCQRHPTSERYQLALANARLKAGMVQEALTIKDDSHNAMVIKAYAKHELDDSLGLATLIDALTKRPTDDPCVFCLKGNALLKAEKYTEAIEQYNAALAIKPDPRIYFAKALACYRENNFPLCLRTLNELVSLSAKLYPDLADAANRFAATDEVARATMMSYQARPNEVLASSLIEAFNLKSAVAWILGDKEAHLNALDSMPPRNLEDLDPVTLHNRALAEMEKDPNATTEKLQWLITQPPFPVEAFSNLITIYIQYGLFDLAADLIAGNRQLAVSSLDPDKLSFFEAVVSCATSPEESYIKLDTLKTRYAAAIRRIKNEIIELRGNADQKEAKLSLGGFTSARLTEMSPEEMQYNTLTQQFDQKFGLFVPMVCWQCGILYEMGRYTAASSVLKAQEDLIHMDPTYYLNTAHISFAAEEYGKATEEYKLVVDATPPSDILSISAVALANLCVGLILINLNKEAETLMHIVDVAEKERLEQTEGMDVHPPLHLCVINLVIGTLYTVRGNINFGINRIIKGLEPVSKRLSPDTWLYSKRPLLALAEASAMSMGGPPDEALIDRVIFFLDEVIVYGKEMPTIGSQAYIGFVKHTTIAEEARSLKALFLQFY</sequence>
<keyword evidence="7" id="KW-0966">Cell projection</keyword>
<dbReference type="GO" id="GO:0005879">
    <property type="term" value="C:axonemal microtubule"/>
    <property type="evidence" value="ECO:0007669"/>
    <property type="project" value="TreeGrafter"/>
</dbReference>
<dbReference type="InterPro" id="IPR011990">
    <property type="entry name" value="TPR-like_helical_dom_sf"/>
</dbReference>
<evidence type="ECO:0000256" key="1">
    <source>
        <dbReference type="ARBA" id="ARBA00004138"/>
    </source>
</evidence>
<reference evidence="10" key="1">
    <citation type="submission" date="2012-02" db="EMBL/GenBank/DDBJ databases">
        <title>Genome sequencing of Giardia lamblia Genotypes A2 and B isolates (DH and GS) and comparative analysis with the genomes of Genotypes A1 and E (WB and Pig).</title>
        <authorList>
            <person name="Adam R."/>
            <person name="Dahlstrom E."/>
            <person name="Martens C."/>
            <person name="Bruno D."/>
            <person name="Barbian K."/>
            <person name="Porcella S.F."/>
            <person name="Nash T."/>
        </authorList>
    </citation>
    <scope>NUCLEOTIDE SEQUENCE</scope>
    <source>
        <strain evidence="10">DH</strain>
    </source>
</reference>
<evidence type="ECO:0000313" key="9">
    <source>
        <dbReference type="EMBL" id="ESU38457.1"/>
    </source>
</evidence>